<dbReference type="AlphaFoldDB" id="A0AAV6SRB6"/>
<protein>
    <recommendedName>
        <fullName evidence="3">Reverse transcriptase zinc-binding domain-containing protein</fullName>
    </recommendedName>
</protein>
<dbReference type="Proteomes" id="UP000693946">
    <property type="component" value="Linkage Group LG11"/>
</dbReference>
<evidence type="ECO:0000313" key="2">
    <source>
        <dbReference type="Proteomes" id="UP000693946"/>
    </source>
</evidence>
<reference evidence="1 2" key="1">
    <citation type="journal article" date="2021" name="Sci. Rep.">
        <title>Chromosome anchoring in Senegalese sole (Solea senegalensis) reveals sex-associated markers and genome rearrangements in flatfish.</title>
        <authorList>
            <person name="Guerrero-Cozar I."/>
            <person name="Gomez-Garrido J."/>
            <person name="Berbel C."/>
            <person name="Martinez-Blanch J.F."/>
            <person name="Alioto T."/>
            <person name="Claros M.G."/>
            <person name="Gagnaire P.A."/>
            <person name="Manchado M."/>
        </authorList>
    </citation>
    <scope>NUCLEOTIDE SEQUENCE [LARGE SCALE GENOMIC DNA]</scope>
    <source>
        <strain evidence="1">Sse05_10M</strain>
    </source>
</reference>
<dbReference type="PANTHER" id="PTHR31635">
    <property type="entry name" value="REVERSE TRANSCRIPTASE DOMAIN-CONTAINING PROTEIN-RELATED"/>
    <property type="match status" value="1"/>
</dbReference>
<gene>
    <name evidence="1" type="ORF">JOB18_011322</name>
</gene>
<organism evidence="1 2">
    <name type="scientific">Solea senegalensis</name>
    <name type="common">Senegalese sole</name>
    <dbReference type="NCBI Taxonomy" id="28829"/>
    <lineage>
        <taxon>Eukaryota</taxon>
        <taxon>Metazoa</taxon>
        <taxon>Chordata</taxon>
        <taxon>Craniata</taxon>
        <taxon>Vertebrata</taxon>
        <taxon>Euteleostomi</taxon>
        <taxon>Actinopterygii</taxon>
        <taxon>Neopterygii</taxon>
        <taxon>Teleostei</taxon>
        <taxon>Neoteleostei</taxon>
        <taxon>Acanthomorphata</taxon>
        <taxon>Carangaria</taxon>
        <taxon>Pleuronectiformes</taxon>
        <taxon>Pleuronectoidei</taxon>
        <taxon>Soleidae</taxon>
        <taxon>Solea</taxon>
    </lineage>
</organism>
<name>A0AAV6SRB6_SOLSE</name>
<evidence type="ECO:0000313" key="1">
    <source>
        <dbReference type="EMBL" id="KAG7519555.1"/>
    </source>
</evidence>
<sequence length="407" mass="48269">MNVLPRLLYLFQMLPVEIPKRTLDDLDKMISKFIWQKKRPRIRLKTLQSPKSDEGLKLPNLRYYFWAAQMKPLILWIQNDTCTRWLNIEKMCPEPLENLAFLDTPTKEMADWTKTTLKIWNKIQSAFGVPKVLSSLTNIGLMKTFTPNNLDSGFRKWSDHGLNYLHQLVKDDNLKTFEQLKNEFDLPRTDFFRYLQLRSFLMTHKDWGKLIRPTPIEKFLISQISHGDRKIISKLYNIFLLTNVHTSEHTRLRWEAEMNKNISLDTWKEICTEAHFATNSNTWKEFKWKVVTRFFRTPAITSKMGPAHGSSCWRNCGTENANHTHIFWLCPKLSLFWKDVFDALREVFKRDIPHTPIIPHYSSIKMYNHQMAKARSSYLQCMDPENMGHLPDGANHIFIKTSKTYFY</sequence>
<keyword evidence="2" id="KW-1185">Reference proteome</keyword>
<comment type="caution">
    <text evidence="1">The sequence shown here is derived from an EMBL/GenBank/DDBJ whole genome shotgun (WGS) entry which is preliminary data.</text>
</comment>
<proteinExistence type="predicted"/>
<evidence type="ECO:0008006" key="3">
    <source>
        <dbReference type="Google" id="ProtNLM"/>
    </source>
</evidence>
<dbReference type="EMBL" id="JAGKHQ010000003">
    <property type="protein sequence ID" value="KAG7519555.1"/>
    <property type="molecule type" value="Genomic_DNA"/>
</dbReference>
<dbReference type="PANTHER" id="PTHR31635:SF196">
    <property type="entry name" value="REVERSE TRANSCRIPTASE DOMAIN-CONTAINING PROTEIN-RELATED"/>
    <property type="match status" value="1"/>
</dbReference>
<accession>A0AAV6SRB6</accession>